<dbReference type="AlphaFoldDB" id="A0A7J7J2C9"/>
<evidence type="ECO:0000313" key="9">
    <source>
        <dbReference type="Proteomes" id="UP000593567"/>
    </source>
</evidence>
<evidence type="ECO:0000256" key="1">
    <source>
        <dbReference type="ARBA" id="ARBA00010144"/>
    </source>
</evidence>
<dbReference type="InterPro" id="IPR013087">
    <property type="entry name" value="Znf_C2H2_type"/>
</dbReference>
<keyword evidence="2" id="KW-0479">Metal-binding</keyword>
<dbReference type="PROSITE" id="PS50157">
    <property type="entry name" value="ZINC_FINGER_C2H2_2"/>
    <property type="match status" value="1"/>
</dbReference>
<evidence type="ECO:0000256" key="4">
    <source>
        <dbReference type="ARBA" id="ARBA00022833"/>
    </source>
</evidence>
<dbReference type="OrthoDB" id="10054079at2759"/>
<organism evidence="8 9">
    <name type="scientific">Bugula neritina</name>
    <name type="common">Brown bryozoan</name>
    <name type="synonym">Sertularia neritina</name>
    <dbReference type="NCBI Taxonomy" id="10212"/>
    <lineage>
        <taxon>Eukaryota</taxon>
        <taxon>Metazoa</taxon>
        <taxon>Spiralia</taxon>
        <taxon>Lophotrochozoa</taxon>
        <taxon>Bryozoa</taxon>
        <taxon>Gymnolaemata</taxon>
        <taxon>Cheilostomatida</taxon>
        <taxon>Flustrina</taxon>
        <taxon>Buguloidea</taxon>
        <taxon>Bugulidae</taxon>
        <taxon>Bugula</taxon>
    </lineage>
</organism>
<evidence type="ECO:0000313" key="8">
    <source>
        <dbReference type="EMBL" id="KAF6020243.1"/>
    </source>
</evidence>
<dbReference type="PANTHER" id="PTHR12522:SF4">
    <property type="entry name" value="ZINC FINGER PROTEIN ELBOW"/>
    <property type="match status" value="1"/>
</dbReference>
<feature type="region of interest" description="Disordered" evidence="6">
    <location>
        <begin position="1"/>
        <end position="35"/>
    </location>
</feature>
<evidence type="ECO:0000256" key="3">
    <source>
        <dbReference type="ARBA" id="ARBA00022771"/>
    </source>
</evidence>
<feature type="region of interest" description="Disordered" evidence="6">
    <location>
        <begin position="342"/>
        <end position="379"/>
    </location>
</feature>
<evidence type="ECO:0000256" key="6">
    <source>
        <dbReference type="SAM" id="MobiDB-lite"/>
    </source>
</evidence>
<gene>
    <name evidence="8" type="ORF">EB796_021425</name>
</gene>
<feature type="region of interest" description="Disordered" evidence="6">
    <location>
        <begin position="227"/>
        <end position="301"/>
    </location>
</feature>
<keyword evidence="9" id="KW-1185">Reference proteome</keyword>
<keyword evidence="4" id="KW-0862">Zinc</keyword>
<feature type="compositionally biased region" description="Low complexity" evidence="6">
    <location>
        <begin position="49"/>
        <end position="65"/>
    </location>
</feature>
<sequence>MTMQKSCNLSQSQRSQQQYVRPDSPPPSTVKKSPLAMLVETCSSIGQELSKSSASSGAKPALSSAYDSRKSRLSTSPSSEATKAHSPLHNSQNKAALTKPSANMFRQSQMRNQPSNLTAAALASQYQAMYQQILYQAELEYFQRAKDTSSGAPAINSATLQEHRQLAGSKSKSPCNICMMSVGYTGGPCIHDAIGNGNSLGHMLTMLNPSSSAAAMLAYSNRLAGLNQQDETPDPLHRHSVSPLPSNKRLKPSNLSPSSAHSYGSRRTSANSCTSLGSPKNSDVSDQPMDLQVPKSKSPPSSLRLIECHWVGAEGYCGKRFRSQDDLMSHLKIHVMACPSIVVPSDDGQPSSPKKRVDSASPTSSHRRKSPSSVLSSMSSILDKRHRDRFHPYHMPAHLLLAPQ</sequence>
<comment type="caution">
    <text evidence="8">The sequence shown here is derived from an EMBL/GenBank/DDBJ whole genome shotgun (WGS) entry which is preliminary data.</text>
</comment>
<dbReference type="GO" id="GO:0045892">
    <property type="term" value="P:negative regulation of DNA-templated transcription"/>
    <property type="evidence" value="ECO:0007669"/>
    <property type="project" value="TreeGrafter"/>
</dbReference>
<evidence type="ECO:0000259" key="7">
    <source>
        <dbReference type="PROSITE" id="PS50157"/>
    </source>
</evidence>
<dbReference type="InterPro" id="IPR051520">
    <property type="entry name" value="Elbow/Noc_ZnFinger"/>
</dbReference>
<comment type="similarity">
    <text evidence="1">Belongs to the Elbow/Noc family.</text>
</comment>
<protein>
    <recommendedName>
        <fullName evidence="7">C2H2-type domain-containing protein</fullName>
    </recommendedName>
</protein>
<evidence type="ECO:0000256" key="2">
    <source>
        <dbReference type="ARBA" id="ARBA00022723"/>
    </source>
</evidence>
<keyword evidence="3 5" id="KW-0863">Zinc-finger</keyword>
<feature type="compositionally biased region" description="Polar residues" evidence="6">
    <location>
        <begin position="253"/>
        <end position="285"/>
    </location>
</feature>
<reference evidence="8" key="1">
    <citation type="submission" date="2020-06" db="EMBL/GenBank/DDBJ databases">
        <title>Draft genome of Bugula neritina, a colonial animal packing powerful symbionts and potential medicines.</title>
        <authorList>
            <person name="Rayko M."/>
        </authorList>
    </citation>
    <scope>NUCLEOTIDE SEQUENCE [LARGE SCALE GENOMIC DNA]</scope>
    <source>
        <strain evidence="8">Kwan_BN1</strain>
    </source>
</reference>
<accession>A0A7J7J2C9</accession>
<dbReference type="GO" id="GO:0005634">
    <property type="term" value="C:nucleus"/>
    <property type="evidence" value="ECO:0007669"/>
    <property type="project" value="TreeGrafter"/>
</dbReference>
<proteinExistence type="inferred from homology"/>
<feature type="region of interest" description="Disordered" evidence="6">
    <location>
        <begin position="49"/>
        <end position="93"/>
    </location>
</feature>
<feature type="domain" description="C2H2-type" evidence="7">
    <location>
        <begin position="306"/>
        <end position="339"/>
    </location>
</feature>
<dbReference type="GO" id="GO:0008270">
    <property type="term" value="F:zinc ion binding"/>
    <property type="evidence" value="ECO:0007669"/>
    <property type="project" value="UniProtKB-KW"/>
</dbReference>
<evidence type="ECO:0000256" key="5">
    <source>
        <dbReference type="PROSITE-ProRule" id="PRU00042"/>
    </source>
</evidence>
<dbReference type="Proteomes" id="UP000593567">
    <property type="component" value="Unassembled WGS sequence"/>
</dbReference>
<dbReference type="PANTHER" id="PTHR12522">
    <property type="entry name" value="ZINC-FINGER PROTEIN NOLZ1-RELATED"/>
    <property type="match status" value="1"/>
</dbReference>
<dbReference type="EMBL" id="VXIV02003184">
    <property type="protein sequence ID" value="KAF6020243.1"/>
    <property type="molecule type" value="Genomic_DNA"/>
</dbReference>
<name>A0A7J7J2C9_BUGNE</name>